<proteinExistence type="predicted"/>
<evidence type="ECO:0000256" key="6">
    <source>
        <dbReference type="ARBA" id="ARBA00023306"/>
    </source>
</evidence>
<sequence>MADITLKLSAKDIYEKEFERTAFRGFKPEDVDSFLDDVIEDYQKMADMNQQLLKLNDENVKLKREIEDLRMRLATGRSENTASTTNNFDLLKRISNLEKAVFGK</sequence>
<keyword evidence="3" id="KW-0132">Cell division</keyword>
<gene>
    <name evidence="7" type="primary">gpsB</name>
    <name evidence="7" type="ORF">MCCS_12810</name>
</gene>
<dbReference type="Proteomes" id="UP000194154">
    <property type="component" value="Chromosome"/>
</dbReference>
<evidence type="ECO:0000256" key="3">
    <source>
        <dbReference type="ARBA" id="ARBA00022618"/>
    </source>
</evidence>
<dbReference type="PANTHER" id="PTHR35794">
    <property type="entry name" value="CELL DIVISION PROTEIN DIVIVA"/>
    <property type="match status" value="1"/>
</dbReference>
<dbReference type="NCBIfam" id="NF010725">
    <property type="entry name" value="PRK14127.1"/>
    <property type="match status" value="1"/>
</dbReference>
<dbReference type="NCBIfam" id="TIGR03544">
    <property type="entry name" value="DivI1A_domain"/>
    <property type="match status" value="1"/>
</dbReference>
<dbReference type="KEGG" id="mcak:MCCS_12810"/>
<dbReference type="OrthoDB" id="389699at2"/>
<evidence type="ECO:0000256" key="4">
    <source>
        <dbReference type="ARBA" id="ARBA00022960"/>
    </source>
</evidence>
<dbReference type="Gene3D" id="6.10.250.660">
    <property type="match status" value="1"/>
</dbReference>
<evidence type="ECO:0000256" key="5">
    <source>
        <dbReference type="ARBA" id="ARBA00023054"/>
    </source>
</evidence>
<organism evidence="7 8">
    <name type="scientific">Macrococcoides canis</name>
    <dbReference type="NCBI Taxonomy" id="1855823"/>
    <lineage>
        <taxon>Bacteria</taxon>
        <taxon>Bacillati</taxon>
        <taxon>Bacillota</taxon>
        <taxon>Bacilli</taxon>
        <taxon>Bacillales</taxon>
        <taxon>Staphylococcaceae</taxon>
        <taxon>Macrococcoides</taxon>
    </lineage>
</organism>
<dbReference type="RefSeq" id="WP_086042559.1">
    <property type="nucleotide sequence ID" value="NZ_CBCRZA010000002.1"/>
</dbReference>
<evidence type="ECO:0000256" key="2">
    <source>
        <dbReference type="ARBA" id="ARBA00022490"/>
    </source>
</evidence>
<dbReference type="PANTHER" id="PTHR35794:SF1">
    <property type="entry name" value="CELL CYCLE PROTEIN GPSB"/>
    <property type="match status" value="1"/>
</dbReference>
<evidence type="ECO:0000313" key="7">
    <source>
        <dbReference type="EMBL" id="ARQ06924.1"/>
    </source>
</evidence>
<dbReference type="GO" id="GO:0008360">
    <property type="term" value="P:regulation of cell shape"/>
    <property type="evidence" value="ECO:0007669"/>
    <property type="project" value="UniProtKB-KW"/>
</dbReference>
<reference evidence="7 8" key="1">
    <citation type="journal article" date="2017" name="Int. J. Syst. Evol. Microbiol.">
        <title>Macrococcus canis sp. nov., a skin bacterium associated with infections in dogs.</title>
        <authorList>
            <person name="Gobeli Brawand S."/>
            <person name="Cotting K."/>
            <person name="Gomez-Sanz E."/>
            <person name="Collaud A."/>
            <person name="Thomann A."/>
            <person name="Brodard I."/>
            <person name="Rodriguez-Campos S."/>
            <person name="Strauss C."/>
            <person name="Perreten V."/>
        </authorList>
    </citation>
    <scope>NUCLEOTIDE SEQUENCE [LARGE SCALE GENOMIC DNA]</scope>
    <source>
        <strain evidence="7 8">KM45013</strain>
    </source>
</reference>
<dbReference type="GO" id="GO:0005737">
    <property type="term" value="C:cytoplasm"/>
    <property type="evidence" value="ECO:0007669"/>
    <property type="project" value="UniProtKB-SubCell"/>
</dbReference>
<dbReference type="STRING" id="1855823.MCCS_12810"/>
<evidence type="ECO:0000313" key="8">
    <source>
        <dbReference type="Proteomes" id="UP000194154"/>
    </source>
</evidence>
<dbReference type="GeneID" id="35295405"/>
<dbReference type="InterPro" id="IPR007793">
    <property type="entry name" value="DivIVA_fam"/>
</dbReference>
<dbReference type="InterPro" id="IPR019933">
    <property type="entry name" value="DivIVA_domain"/>
</dbReference>
<name>A0A1W7ABI2_9STAP</name>
<dbReference type="EMBL" id="CP021059">
    <property type="protein sequence ID" value="ARQ06924.1"/>
    <property type="molecule type" value="Genomic_DNA"/>
</dbReference>
<comment type="subcellular location">
    <subcellularLocation>
        <location evidence="1">Cytoplasm</location>
    </subcellularLocation>
</comment>
<keyword evidence="5" id="KW-0175">Coiled coil</keyword>
<evidence type="ECO:0000256" key="1">
    <source>
        <dbReference type="ARBA" id="ARBA00004496"/>
    </source>
</evidence>
<dbReference type="PIRSF" id="PIRSF029938">
    <property type="entry name" value="UCP029938"/>
    <property type="match status" value="1"/>
</dbReference>
<accession>A0A1W7ABI2</accession>
<dbReference type="GO" id="GO:0051301">
    <property type="term" value="P:cell division"/>
    <property type="evidence" value="ECO:0007669"/>
    <property type="project" value="UniProtKB-KW"/>
</dbReference>
<dbReference type="AlphaFoldDB" id="A0A1W7ABI2"/>
<dbReference type="InterPro" id="IPR011229">
    <property type="entry name" value="Cell_cycle_GpsB"/>
</dbReference>
<dbReference type="Pfam" id="PF05103">
    <property type="entry name" value="DivIVA"/>
    <property type="match status" value="1"/>
</dbReference>
<keyword evidence="4" id="KW-0133">Cell shape</keyword>
<keyword evidence="6" id="KW-0131">Cell cycle</keyword>
<keyword evidence="2" id="KW-0963">Cytoplasm</keyword>
<protein>
    <submittedName>
        <fullName evidence="7">Cell cycle protein GpsB</fullName>
    </submittedName>
</protein>
<keyword evidence="8" id="KW-1185">Reference proteome</keyword>